<keyword evidence="2" id="KW-1185">Reference proteome</keyword>
<dbReference type="Proteomes" id="UP000012672">
    <property type="component" value="Chromosome"/>
</dbReference>
<dbReference type="EMBL" id="CP004049">
    <property type="protein sequence ID" value="AGI85992.1"/>
    <property type="molecule type" value="Genomic_DNA"/>
</dbReference>
<sequence length="38" mass="4624">MRYRLSNKVLKDLGMYFIQGNVEKWFETAEYRPVRSVV</sequence>
<accession>M9SKK2</accession>
<dbReference type="KEGG" id="max:MMALV_12610"/>
<evidence type="ECO:0000313" key="1">
    <source>
        <dbReference type="EMBL" id="AGI85992.1"/>
    </source>
</evidence>
<proteinExistence type="predicted"/>
<evidence type="ECO:0000313" key="2">
    <source>
        <dbReference type="Proteomes" id="UP000012672"/>
    </source>
</evidence>
<protein>
    <submittedName>
        <fullName evidence="1">Uncharacterized protein</fullName>
    </submittedName>
</protein>
<dbReference type="InParanoid" id="M9SKK2"/>
<dbReference type="HOGENOM" id="CLU_3322764_0_0_2"/>
<organism evidence="1 2">
    <name type="scientific">Methanomethylophilus alvi (strain Mx1201)</name>
    <dbReference type="NCBI Taxonomy" id="1236689"/>
    <lineage>
        <taxon>Archaea</taxon>
        <taxon>Methanobacteriati</taxon>
        <taxon>Thermoplasmatota</taxon>
        <taxon>Thermoplasmata</taxon>
        <taxon>Methanomassiliicoccales</taxon>
        <taxon>Methanomethylophilaceae</taxon>
        <taxon>Methanomethylophilus</taxon>
    </lineage>
</organism>
<dbReference type="AlphaFoldDB" id="M9SKK2"/>
<name>M9SKK2_METAX</name>
<gene>
    <name evidence="1" type="ORF">MMALV_12610</name>
</gene>
<reference evidence="1 2" key="1">
    <citation type="journal article" date="2012" name="J. Bacteriol.">
        <title>Genome sequence of 'Candidatus Methanomethylophilus alvus' Mx1201, a methanogenic archaeon from the human gut belonging to a seventh order of methanogens.</title>
        <authorList>
            <person name="Borrel G."/>
            <person name="Harris H.M."/>
            <person name="Tottey W."/>
            <person name="Mihajlovski A."/>
            <person name="Parisot N."/>
            <person name="Peyretaillade E."/>
            <person name="Peyret P."/>
            <person name="Gribaldo S."/>
            <person name="O'Toole P.W."/>
            <person name="Brugere J.F."/>
        </authorList>
    </citation>
    <scope>NUCLEOTIDE SEQUENCE [LARGE SCALE GENOMIC DNA]</scope>
    <source>
        <strain evidence="1 2">Mx1201</strain>
    </source>
</reference>